<evidence type="ECO:0000313" key="2">
    <source>
        <dbReference type="Proteomes" id="UP000294134"/>
    </source>
</evidence>
<keyword evidence="2" id="KW-1185">Reference proteome</keyword>
<protein>
    <submittedName>
        <fullName evidence="1">Uncharacterized protein</fullName>
    </submittedName>
</protein>
<name>A0A481W4J3_9CAUD</name>
<evidence type="ECO:0000313" key="1">
    <source>
        <dbReference type="EMBL" id="QBJ02749.1"/>
    </source>
</evidence>
<accession>A0A481W4J3</accession>
<proteinExistence type="predicted"/>
<reference evidence="1 2" key="1">
    <citation type="submission" date="2019-02" db="EMBL/GenBank/DDBJ databases">
        <authorList>
            <person name="Frampton R.A."/>
            <person name="Wojtus J.K."/>
            <person name="Fineran P.C."/>
            <person name="Hendrickson H.L."/>
        </authorList>
    </citation>
    <scope>NUCLEOTIDE SEQUENCE [LARGE SCALE GENOMIC DNA]</scope>
</reference>
<gene>
    <name evidence="1" type="ORF">PSA21_223</name>
</gene>
<organism evidence="1 2">
    <name type="scientific">Pseudomonas phage Psa21</name>
    <dbReference type="NCBI Taxonomy" id="2530023"/>
    <lineage>
        <taxon>Viruses</taxon>
        <taxon>Duplodnaviria</taxon>
        <taxon>Heunggongvirae</taxon>
        <taxon>Uroviricota</taxon>
        <taxon>Caudoviricetes</taxon>
        <taxon>Chimalliviridae</taxon>
        <taxon>Tepukevirus</taxon>
        <taxon>Tepukevirus Psa21</taxon>
    </lineage>
</organism>
<sequence>MEQQAADKPISGQAGSKFRFVSLGTAKENKPRESTMLNVLMNEKAMATDGEIKFNPQEVTREWQDTSGATHQVKTTAERSVPCEWYPGEDNRATPPDIMRNELIEVWRLGDSDKYYWRSMAMKNGLRSLESVVYTWNASPNPGGGGIDFNTCYYLAISAHDKHFTIGTSKANGEPYAWTMQFNTGEGEFTITDDIGNEFEIVSRDNRLQLKNPDGTYLKLERQKIEMSANESIEMIVGGTRYKLTPDTVDTKTTNVVSNSSTVKVTAPDVVIGGGKIQMNAPGGFAIVG</sequence>
<dbReference type="EMBL" id="MK552327">
    <property type="protein sequence ID" value="QBJ02749.1"/>
    <property type="molecule type" value="Genomic_DNA"/>
</dbReference>
<dbReference type="Proteomes" id="UP000294134">
    <property type="component" value="Segment"/>
</dbReference>